<dbReference type="AlphaFoldDB" id="A0A5S5DTK0"/>
<name>A0A5S5DTK0_9FLAO</name>
<dbReference type="RefSeq" id="WP_148869518.1">
    <property type="nucleotide sequence ID" value="NZ_VNIA01000002.1"/>
</dbReference>
<evidence type="ECO:0000313" key="1">
    <source>
        <dbReference type="EMBL" id="TYP98698.1"/>
    </source>
</evidence>
<gene>
    <name evidence="1" type="ORF">C7447_10213</name>
</gene>
<evidence type="ECO:0000313" key="2">
    <source>
        <dbReference type="Proteomes" id="UP000323136"/>
    </source>
</evidence>
<reference evidence="1 2" key="1">
    <citation type="submission" date="2019-07" db="EMBL/GenBank/DDBJ databases">
        <title>Genomic Encyclopedia of Type Strains, Phase IV (KMG-IV): sequencing the most valuable type-strain genomes for metagenomic binning, comparative biology and taxonomic classification.</title>
        <authorList>
            <person name="Goeker M."/>
        </authorList>
    </citation>
    <scope>NUCLEOTIDE SEQUENCE [LARGE SCALE GENOMIC DNA]</scope>
    <source>
        <strain evidence="1 2">DSM 18961</strain>
    </source>
</reference>
<dbReference type="Proteomes" id="UP000323136">
    <property type="component" value="Unassembled WGS sequence"/>
</dbReference>
<organism evidence="1 2">
    <name type="scientific">Tenacibaculum adriaticum</name>
    <dbReference type="NCBI Taxonomy" id="413713"/>
    <lineage>
        <taxon>Bacteria</taxon>
        <taxon>Pseudomonadati</taxon>
        <taxon>Bacteroidota</taxon>
        <taxon>Flavobacteriia</taxon>
        <taxon>Flavobacteriales</taxon>
        <taxon>Flavobacteriaceae</taxon>
        <taxon>Tenacibaculum</taxon>
    </lineage>
</organism>
<keyword evidence="2" id="KW-1185">Reference proteome</keyword>
<protein>
    <submittedName>
        <fullName evidence="1">Uncharacterized protein</fullName>
    </submittedName>
</protein>
<sequence>MRILNFTITLLISITLSAQDIIFDAKSGEFIDKIEEMKLDEEGNILIKNFNPFLYSISLKISSSDNSKKLIPFLQSIPSRIFGVSYGDISNLKKNAPSFDKNQDSILFNNTLKKHLLLYNYLRSQSFSCNEVQEKINLIGDEKLTNLYFSSNENLDPNFIKLLNYLDHLK</sequence>
<accession>A0A5S5DTK0</accession>
<comment type="caution">
    <text evidence="1">The sequence shown here is derived from an EMBL/GenBank/DDBJ whole genome shotgun (WGS) entry which is preliminary data.</text>
</comment>
<proteinExistence type="predicted"/>
<dbReference type="EMBL" id="VNIA01000002">
    <property type="protein sequence ID" value="TYP98698.1"/>
    <property type="molecule type" value="Genomic_DNA"/>
</dbReference>